<dbReference type="RefSeq" id="WP_310016178.1">
    <property type="nucleotide sequence ID" value="NZ_JAVDQT010000014.1"/>
</dbReference>
<name>A0ABU1MF89_9HYPH</name>
<organism evidence="1 2">
    <name type="scientific">Brucella pseudogrignonensis</name>
    <dbReference type="NCBI Taxonomy" id="419475"/>
    <lineage>
        <taxon>Bacteria</taxon>
        <taxon>Pseudomonadati</taxon>
        <taxon>Pseudomonadota</taxon>
        <taxon>Alphaproteobacteria</taxon>
        <taxon>Hyphomicrobiales</taxon>
        <taxon>Brucellaceae</taxon>
        <taxon>Brucella/Ochrobactrum group</taxon>
        <taxon>Brucella</taxon>
    </lineage>
</organism>
<dbReference type="Proteomes" id="UP001184614">
    <property type="component" value="Unassembled WGS sequence"/>
</dbReference>
<proteinExistence type="predicted"/>
<sequence length="81" mass="9152">MKTIVVEKYVNGNCVEKYTLPLSATRLFARFLPNKAIAELQSYGINIKALLDDTSPSVSEQWLDVEEHSIIKKIRISRGVT</sequence>
<comment type="caution">
    <text evidence="1">The sequence shown here is derived from an EMBL/GenBank/DDBJ whole genome shotgun (WGS) entry which is preliminary data.</text>
</comment>
<protein>
    <submittedName>
        <fullName evidence="1">Uncharacterized protein</fullName>
    </submittedName>
</protein>
<gene>
    <name evidence="1" type="ORF">J2782_004462</name>
</gene>
<accession>A0ABU1MF89</accession>
<reference evidence="1 2" key="1">
    <citation type="submission" date="2023-07" db="EMBL/GenBank/DDBJ databases">
        <title>Sorghum-associated microbial communities from plants grown in Nebraska, USA.</title>
        <authorList>
            <person name="Schachtman D."/>
        </authorList>
    </citation>
    <scope>NUCLEOTIDE SEQUENCE [LARGE SCALE GENOMIC DNA]</scope>
    <source>
        <strain evidence="1 2">DS1730</strain>
    </source>
</reference>
<evidence type="ECO:0000313" key="1">
    <source>
        <dbReference type="EMBL" id="MDR6434709.1"/>
    </source>
</evidence>
<keyword evidence="2" id="KW-1185">Reference proteome</keyword>
<dbReference type="EMBL" id="JAVDQT010000014">
    <property type="protein sequence ID" value="MDR6434709.1"/>
    <property type="molecule type" value="Genomic_DNA"/>
</dbReference>
<evidence type="ECO:0000313" key="2">
    <source>
        <dbReference type="Proteomes" id="UP001184614"/>
    </source>
</evidence>